<dbReference type="AlphaFoldDB" id="A0A0G1U5C6"/>
<evidence type="ECO:0000259" key="4">
    <source>
        <dbReference type="PROSITE" id="PS51084"/>
    </source>
</evidence>
<dbReference type="GO" id="GO:0003824">
    <property type="term" value="F:catalytic activity"/>
    <property type="evidence" value="ECO:0007669"/>
    <property type="project" value="InterPro"/>
</dbReference>
<dbReference type="InterPro" id="IPR001310">
    <property type="entry name" value="Histidine_triad_HIT"/>
</dbReference>
<name>A0A0G1U5C6_9BACT</name>
<feature type="short sequence motif" description="Histidine triad motif" evidence="2 3">
    <location>
        <begin position="97"/>
        <end position="101"/>
    </location>
</feature>
<dbReference type="PROSITE" id="PS51084">
    <property type="entry name" value="HIT_2"/>
    <property type="match status" value="1"/>
</dbReference>
<dbReference type="EMBL" id="LCNT01000003">
    <property type="protein sequence ID" value="KKU61523.1"/>
    <property type="molecule type" value="Genomic_DNA"/>
</dbReference>
<dbReference type="GO" id="GO:0009117">
    <property type="term" value="P:nucleotide metabolic process"/>
    <property type="evidence" value="ECO:0007669"/>
    <property type="project" value="TreeGrafter"/>
</dbReference>
<dbReference type="Proteomes" id="UP000033860">
    <property type="component" value="Unassembled WGS sequence"/>
</dbReference>
<evidence type="ECO:0000313" key="6">
    <source>
        <dbReference type="Proteomes" id="UP000033860"/>
    </source>
</evidence>
<dbReference type="InterPro" id="IPR036265">
    <property type="entry name" value="HIT-like_sf"/>
</dbReference>
<evidence type="ECO:0000256" key="1">
    <source>
        <dbReference type="PIRSR" id="PIRSR601310-1"/>
    </source>
</evidence>
<evidence type="ECO:0000256" key="3">
    <source>
        <dbReference type="PROSITE-ProRule" id="PRU00464"/>
    </source>
</evidence>
<evidence type="ECO:0000256" key="2">
    <source>
        <dbReference type="PIRSR" id="PIRSR601310-3"/>
    </source>
</evidence>
<feature type="domain" description="HIT" evidence="4">
    <location>
        <begin position="5"/>
        <end position="112"/>
    </location>
</feature>
<sequence>MQECIFCQIVAGKLPSYKVYEDEEFLAFLDIFPKSTGHTLVIPKKHVEWVWDLPAGRQVTPNLGKYFEVVGKIAKNHRKLAPDGIVRSIIWGWEVPHAHIHLLPGKSNDLSGEKLGDEKMKQIQRQFSLKK</sequence>
<dbReference type="Gene3D" id="3.30.428.10">
    <property type="entry name" value="HIT-like"/>
    <property type="match status" value="1"/>
</dbReference>
<gene>
    <name evidence="5" type="ORF">UX85_C0003G0182</name>
</gene>
<accession>A0A0G1U5C6</accession>
<dbReference type="SUPFAM" id="SSF54197">
    <property type="entry name" value="HIT-like"/>
    <property type="match status" value="1"/>
</dbReference>
<dbReference type="Pfam" id="PF01230">
    <property type="entry name" value="HIT"/>
    <property type="match status" value="1"/>
</dbReference>
<dbReference type="PRINTS" id="PR00332">
    <property type="entry name" value="HISTRIAD"/>
</dbReference>
<dbReference type="PANTHER" id="PTHR46648">
    <property type="entry name" value="HIT FAMILY PROTEIN 1"/>
    <property type="match status" value="1"/>
</dbReference>
<organism evidence="5 6">
    <name type="scientific">Candidatus Beckwithbacteria bacterium GW2011_GWB1_47_15</name>
    <dbReference type="NCBI Taxonomy" id="1618371"/>
    <lineage>
        <taxon>Bacteria</taxon>
        <taxon>Candidatus Beckwithiibacteriota</taxon>
    </lineage>
</organism>
<dbReference type="InterPro" id="IPR011146">
    <property type="entry name" value="HIT-like"/>
</dbReference>
<proteinExistence type="predicted"/>
<dbReference type="PANTHER" id="PTHR46648:SF1">
    <property type="entry name" value="ADENOSINE 5'-MONOPHOSPHORAMIDASE HNT1"/>
    <property type="match status" value="1"/>
</dbReference>
<protein>
    <submittedName>
        <fullName evidence="5">Histidine triad (HIT) protein</fullName>
    </submittedName>
</protein>
<evidence type="ECO:0000313" key="5">
    <source>
        <dbReference type="EMBL" id="KKU61523.1"/>
    </source>
</evidence>
<reference evidence="5 6" key="1">
    <citation type="journal article" date="2015" name="Nature">
        <title>rRNA introns, odd ribosomes, and small enigmatic genomes across a large radiation of phyla.</title>
        <authorList>
            <person name="Brown C.T."/>
            <person name="Hug L.A."/>
            <person name="Thomas B.C."/>
            <person name="Sharon I."/>
            <person name="Castelle C.J."/>
            <person name="Singh A."/>
            <person name="Wilkins M.J."/>
            <person name="Williams K.H."/>
            <person name="Banfield J.F."/>
        </authorList>
    </citation>
    <scope>NUCLEOTIDE SEQUENCE [LARGE SCALE GENOMIC DNA]</scope>
</reference>
<feature type="active site" description="Tele-AMP-histidine intermediate" evidence="1">
    <location>
        <position position="99"/>
    </location>
</feature>
<comment type="caution">
    <text evidence="5">The sequence shown here is derived from an EMBL/GenBank/DDBJ whole genome shotgun (WGS) entry which is preliminary data.</text>
</comment>